<protein>
    <submittedName>
        <fullName evidence="2">Negative regulator of genetic competence, sporulation and motility</fullName>
    </submittedName>
</protein>
<reference evidence="2 3" key="1">
    <citation type="submission" date="2018-11" db="EMBL/GenBank/DDBJ databases">
        <title>Genomic Encyclopedia of Type Strains, Phase IV (KMG-IV): sequencing the most valuable type-strain genomes for metagenomic binning, comparative biology and taxonomic classification.</title>
        <authorList>
            <person name="Goeker M."/>
        </authorList>
    </citation>
    <scope>NUCLEOTIDE SEQUENCE [LARGE SCALE GENOMIC DNA]</scope>
    <source>
        <strain evidence="2 3">DSM 26537</strain>
    </source>
</reference>
<evidence type="ECO:0000313" key="2">
    <source>
        <dbReference type="EMBL" id="ROR22327.1"/>
    </source>
</evidence>
<dbReference type="InterPro" id="IPR038471">
    <property type="entry name" value="MecA_C_sf"/>
</dbReference>
<sequence>MIKYETLINYNDLFRTINFFYNIGSENMKVTKINENQVRCVINKDDIKSRNTNIIELFHNREKMHSLFSDMMEEVSKEYGDAYQDSGIMMEAIVTFEGSIIVTLTKQEEKELLEKNTDLDENTAYIVYSFDNLKIVMEVSSLLKEFKGRNTLYKDNDNEKYYLVFSKNDKEEIEDRIYFLNEYGQEENLSKIYMSYLKEHYSIIVKESAVQTLGMI</sequence>
<dbReference type="PANTHER" id="PTHR39161">
    <property type="entry name" value="ADAPTER PROTEIN MECA"/>
    <property type="match status" value="1"/>
</dbReference>
<proteinExistence type="inferred from homology"/>
<dbReference type="EMBL" id="RJVG01000015">
    <property type="protein sequence ID" value="ROR22327.1"/>
    <property type="molecule type" value="Genomic_DNA"/>
</dbReference>
<evidence type="ECO:0000256" key="1">
    <source>
        <dbReference type="ARBA" id="ARBA00005397"/>
    </source>
</evidence>
<comment type="similarity">
    <text evidence="1">Belongs to the MecA family.</text>
</comment>
<dbReference type="AlphaFoldDB" id="A0A3N1XC46"/>
<dbReference type="PANTHER" id="PTHR39161:SF1">
    <property type="entry name" value="ADAPTER PROTEIN MECA 1"/>
    <property type="match status" value="1"/>
</dbReference>
<dbReference type="Gene3D" id="3.30.70.1950">
    <property type="match status" value="1"/>
</dbReference>
<evidence type="ECO:0000313" key="3">
    <source>
        <dbReference type="Proteomes" id="UP000273083"/>
    </source>
</evidence>
<accession>A0A3N1XC46</accession>
<comment type="caution">
    <text evidence="2">The sequence shown here is derived from an EMBL/GenBank/DDBJ whole genome shotgun (WGS) entry which is preliminary data.</text>
</comment>
<dbReference type="InterPro" id="IPR008681">
    <property type="entry name" value="Neg-reg_MecA"/>
</dbReference>
<organism evidence="2 3">
    <name type="scientific">Mobilisporobacter senegalensis</name>
    <dbReference type="NCBI Taxonomy" id="1329262"/>
    <lineage>
        <taxon>Bacteria</taxon>
        <taxon>Bacillati</taxon>
        <taxon>Bacillota</taxon>
        <taxon>Clostridia</taxon>
        <taxon>Lachnospirales</taxon>
        <taxon>Lachnospiraceae</taxon>
        <taxon>Mobilisporobacter</taxon>
    </lineage>
</organism>
<name>A0A3N1XC46_9FIRM</name>
<dbReference type="Pfam" id="PF05389">
    <property type="entry name" value="MecA"/>
    <property type="match status" value="1"/>
</dbReference>
<dbReference type="Proteomes" id="UP000273083">
    <property type="component" value="Unassembled WGS sequence"/>
</dbReference>
<keyword evidence="3" id="KW-1185">Reference proteome</keyword>
<gene>
    <name evidence="2" type="ORF">EDD66_11512</name>
</gene>